<dbReference type="InterPro" id="IPR007630">
    <property type="entry name" value="RNA_pol_sigma70_r4"/>
</dbReference>
<evidence type="ECO:0000313" key="8">
    <source>
        <dbReference type="EMBL" id="NJQ07082.1"/>
    </source>
</evidence>
<name>A0A7X6D2M9_9ACTN</name>
<dbReference type="InterPro" id="IPR013325">
    <property type="entry name" value="RNA_pol_sigma_r2"/>
</dbReference>
<feature type="domain" description="RNA polymerase sigma-70 region 2" evidence="6">
    <location>
        <begin position="49"/>
        <end position="118"/>
    </location>
</feature>
<dbReference type="CDD" id="cd06171">
    <property type="entry name" value="Sigma70_r4"/>
    <property type="match status" value="1"/>
</dbReference>
<evidence type="ECO:0000259" key="7">
    <source>
        <dbReference type="Pfam" id="PF04545"/>
    </source>
</evidence>
<keyword evidence="1" id="KW-0805">Transcription regulation</keyword>
<organism evidence="8 9">
    <name type="scientific">Streptomyces lonarensis</name>
    <dbReference type="NCBI Taxonomy" id="700599"/>
    <lineage>
        <taxon>Bacteria</taxon>
        <taxon>Bacillati</taxon>
        <taxon>Actinomycetota</taxon>
        <taxon>Actinomycetes</taxon>
        <taxon>Kitasatosporales</taxon>
        <taxon>Streptomycetaceae</taxon>
        <taxon>Streptomyces</taxon>
    </lineage>
</organism>
<dbReference type="GO" id="GO:0016987">
    <property type="term" value="F:sigma factor activity"/>
    <property type="evidence" value="ECO:0007669"/>
    <property type="project" value="UniProtKB-KW"/>
</dbReference>
<dbReference type="GO" id="GO:0003677">
    <property type="term" value="F:DNA binding"/>
    <property type="evidence" value="ECO:0007669"/>
    <property type="project" value="UniProtKB-KW"/>
</dbReference>
<sequence>MTPTAPTDPTTSPAGPRHRHADTPDTDAWFHRLATLAEGTERSRLLDDLMTAWLPMAHRIALRYRDRGEETEDLLQVAALGLAKALDRFDPHRGHAFAGYAVPVVTGEIRRHFRDNTWDLHVPRRTKELRNLVRRAAGELGEEHPGSRGAQRRLAEHLDIDEEEVRRGVGALDSYACLSLDAPTGAAGRPLAETLGDCDSDYERVTERVSVRPYLRALPARERAVLHLRFFRDLTQRQIAQRLSLSQMHVSRILRRVCEGAREHVEGAVGTDDDGAEGTARPGDAASAPPEPATAPRPVPRRSGGSGRGGVRAAPTGRPRAVSAVLSRPGRADGPPVAAAPPRLDLPPRGAAPARTPQPREAGEPGPAEAPGRSAA</sequence>
<feature type="region of interest" description="Disordered" evidence="5">
    <location>
        <begin position="1"/>
        <end position="24"/>
    </location>
</feature>
<feature type="compositionally biased region" description="Low complexity" evidence="5">
    <location>
        <begin position="364"/>
        <end position="376"/>
    </location>
</feature>
<feature type="compositionally biased region" description="Low complexity" evidence="5">
    <location>
        <begin position="335"/>
        <end position="355"/>
    </location>
</feature>
<evidence type="ECO:0000256" key="4">
    <source>
        <dbReference type="ARBA" id="ARBA00023163"/>
    </source>
</evidence>
<dbReference type="Pfam" id="PF04542">
    <property type="entry name" value="Sigma70_r2"/>
    <property type="match status" value="1"/>
</dbReference>
<keyword evidence="2" id="KW-0731">Sigma factor</keyword>
<dbReference type="PANTHER" id="PTHR30385:SF4">
    <property type="entry name" value="RNA POLYMERASE SIGMA-E FACTOR"/>
    <property type="match status" value="1"/>
</dbReference>
<dbReference type="NCBIfam" id="TIGR02937">
    <property type="entry name" value="sigma70-ECF"/>
    <property type="match status" value="1"/>
</dbReference>
<dbReference type="GO" id="GO:0006352">
    <property type="term" value="P:DNA-templated transcription initiation"/>
    <property type="evidence" value="ECO:0007669"/>
    <property type="project" value="InterPro"/>
</dbReference>
<feature type="non-terminal residue" evidence="8">
    <location>
        <position position="376"/>
    </location>
</feature>
<dbReference type="InterPro" id="IPR000943">
    <property type="entry name" value="RNA_pol_sigma70"/>
</dbReference>
<dbReference type="Proteomes" id="UP000578686">
    <property type="component" value="Unassembled WGS sequence"/>
</dbReference>
<reference evidence="8 9" key="1">
    <citation type="submission" date="2020-03" db="EMBL/GenBank/DDBJ databases">
        <title>Draft genome of Streptomyces sp. ventii, isolated from the Axial Seamount in the Pacific Ocean, and resequencing of the two type strains Streptomyces lonarensis strain NCL 716 and Streptomyces bohaiensis strain 11A07.</title>
        <authorList>
            <person name="Loughran R.M."/>
            <person name="Pfannmuller K.M."/>
            <person name="Wasson B.J."/>
            <person name="Deadmond M.C."/>
            <person name="Paddock B.E."/>
            <person name="Koyack M.J."/>
            <person name="Gallegos D.A."/>
            <person name="Mitchell E.A."/>
            <person name="Ushijima B."/>
            <person name="Saw J.H."/>
            <person name="Mcphail K.L."/>
            <person name="Videau P."/>
        </authorList>
    </citation>
    <scope>NUCLEOTIDE SEQUENCE [LARGE SCALE GENOMIC DNA]</scope>
    <source>
        <strain evidence="8 9">NCL716</strain>
    </source>
</reference>
<dbReference type="EMBL" id="JAAVJD010000129">
    <property type="protein sequence ID" value="NJQ07082.1"/>
    <property type="molecule type" value="Genomic_DNA"/>
</dbReference>
<dbReference type="Gene3D" id="1.20.120.1810">
    <property type="match status" value="1"/>
</dbReference>
<dbReference type="Gene3D" id="1.20.140.160">
    <property type="match status" value="1"/>
</dbReference>
<dbReference type="PANTHER" id="PTHR30385">
    <property type="entry name" value="SIGMA FACTOR F FLAGELLAR"/>
    <property type="match status" value="1"/>
</dbReference>
<gene>
    <name evidence="8" type="ORF">HCN56_16195</name>
</gene>
<feature type="region of interest" description="Disordered" evidence="5">
    <location>
        <begin position="266"/>
        <end position="376"/>
    </location>
</feature>
<accession>A0A7X6D2M9</accession>
<dbReference type="NCBIfam" id="TIGR02980">
    <property type="entry name" value="SigBFG"/>
    <property type="match status" value="1"/>
</dbReference>
<keyword evidence="3" id="KW-0238">DNA-binding</keyword>
<feature type="domain" description="RNA polymerase sigma-70 region 4" evidence="7">
    <location>
        <begin position="215"/>
        <end position="257"/>
    </location>
</feature>
<dbReference type="InterPro" id="IPR007627">
    <property type="entry name" value="RNA_pol_sigma70_r2"/>
</dbReference>
<dbReference type="AlphaFoldDB" id="A0A7X6D2M9"/>
<dbReference type="Pfam" id="PF04545">
    <property type="entry name" value="Sigma70_r4"/>
    <property type="match status" value="1"/>
</dbReference>
<evidence type="ECO:0000256" key="2">
    <source>
        <dbReference type="ARBA" id="ARBA00023082"/>
    </source>
</evidence>
<feature type="compositionally biased region" description="Pro residues" evidence="5">
    <location>
        <begin position="289"/>
        <end position="298"/>
    </location>
</feature>
<dbReference type="PRINTS" id="PR00046">
    <property type="entry name" value="SIGMA70FCT"/>
</dbReference>
<evidence type="ECO:0000256" key="1">
    <source>
        <dbReference type="ARBA" id="ARBA00023015"/>
    </source>
</evidence>
<evidence type="ECO:0000259" key="6">
    <source>
        <dbReference type="Pfam" id="PF04542"/>
    </source>
</evidence>
<comment type="caution">
    <text evidence="8">The sequence shown here is derived from an EMBL/GenBank/DDBJ whole genome shotgun (WGS) entry which is preliminary data.</text>
</comment>
<evidence type="ECO:0000256" key="5">
    <source>
        <dbReference type="SAM" id="MobiDB-lite"/>
    </source>
</evidence>
<dbReference type="InterPro" id="IPR014322">
    <property type="entry name" value="RNA_pol_sigma-B/F/G"/>
</dbReference>
<feature type="compositionally biased region" description="Low complexity" evidence="5">
    <location>
        <begin position="1"/>
        <end position="15"/>
    </location>
</feature>
<proteinExistence type="predicted"/>
<evidence type="ECO:0000313" key="9">
    <source>
        <dbReference type="Proteomes" id="UP000578686"/>
    </source>
</evidence>
<dbReference type="RefSeq" id="WP_167971778.1">
    <property type="nucleotide sequence ID" value="NZ_JAAVJD010000129.1"/>
</dbReference>
<protein>
    <submittedName>
        <fullName evidence="8">SigB/SigF/SigG family RNA polymerase sigma factor</fullName>
    </submittedName>
</protein>
<dbReference type="InterPro" id="IPR013324">
    <property type="entry name" value="RNA_pol_sigma_r3/r4-like"/>
</dbReference>
<dbReference type="InterPro" id="IPR014284">
    <property type="entry name" value="RNA_pol_sigma-70_dom"/>
</dbReference>
<dbReference type="SUPFAM" id="SSF88946">
    <property type="entry name" value="Sigma2 domain of RNA polymerase sigma factors"/>
    <property type="match status" value="1"/>
</dbReference>
<keyword evidence="9" id="KW-1185">Reference proteome</keyword>
<evidence type="ECO:0000256" key="3">
    <source>
        <dbReference type="ARBA" id="ARBA00023125"/>
    </source>
</evidence>
<keyword evidence="4" id="KW-0804">Transcription</keyword>
<dbReference type="SUPFAM" id="SSF88659">
    <property type="entry name" value="Sigma3 and sigma4 domains of RNA polymerase sigma factors"/>
    <property type="match status" value="1"/>
</dbReference>